<name>A0A0A2HY66_PENEN</name>
<organism evidence="1 2">
    <name type="scientific">Penicillium expansum</name>
    <name type="common">Blue mold rot fungus</name>
    <dbReference type="NCBI Taxonomy" id="27334"/>
    <lineage>
        <taxon>Eukaryota</taxon>
        <taxon>Fungi</taxon>
        <taxon>Dikarya</taxon>
        <taxon>Ascomycota</taxon>
        <taxon>Pezizomycotina</taxon>
        <taxon>Eurotiomycetes</taxon>
        <taxon>Eurotiomycetidae</taxon>
        <taxon>Eurotiales</taxon>
        <taxon>Aspergillaceae</taxon>
        <taxon>Penicillium</taxon>
    </lineage>
</organism>
<proteinExistence type="predicted"/>
<protein>
    <submittedName>
        <fullName evidence="1">Uncharacterized protein</fullName>
    </submittedName>
</protein>
<dbReference type="HOGENOM" id="CLU_2979816_0_0_1"/>
<keyword evidence="2" id="KW-1185">Reference proteome</keyword>
<evidence type="ECO:0000313" key="1">
    <source>
        <dbReference type="EMBL" id="KGO60620.1"/>
    </source>
</evidence>
<comment type="caution">
    <text evidence="1">The sequence shown here is derived from an EMBL/GenBank/DDBJ whole genome shotgun (WGS) entry which is preliminary data.</text>
</comment>
<dbReference type="VEuPathDB" id="FungiDB:PEXP_037320"/>
<sequence length="58" mass="6458">MPPIYSQKPLDAEHQETVSNLLFKSIGMAILEAYTLLRLHLMCRAIPLHAGSMAHLNA</sequence>
<dbReference type="AlphaFoldDB" id="A0A0A2HY66"/>
<dbReference type="RefSeq" id="XP_016601677.1">
    <property type="nucleotide sequence ID" value="XM_016746072.1"/>
</dbReference>
<dbReference type="Proteomes" id="UP000030143">
    <property type="component" value="Unassembled WGS sequence"/>
</dbReference>
<evidence type="ECO:0000313" key="2">
    <source>
        <dbReference type="Proteomes" id="UP000030143"/>
    </source>
</evidence>
<dbReference type="EMBL" id="JQFZ01000070">
    <property type="protein sequence ID" value="KGO60620.1"/>
    <property type="molecule type" value="Genomic_DNA"/>
</dbReference>
<dbReference type="GeneID" id="27681492"/>
<accession>A0A0A2HY66</accession>
<reference evidence="1 2" key="1">
    <citation type="journal article" date="2015" name="Mol. Plant Microbe Interact.">
        <title>Genome, transcriptome, and functional analyses of Penicillium expansum provide new insights into secondary metabolism and pathogenicity.</title>
        <authorList>
            <person name="Ballester A.R."/>
            <person name="Marcet-Houben M."/>
            <person name="Levin E."/>
            <person name="Sela N."/>
            <person name="Selma-Lazaro C."/>
            <person name="Carmona L."/>
            <person name="Wisniewski M."/>
            <person name="Droby S."/>
            <person name="Gonzalez-Candelas L."/>
            <person name="Gabaldon T."/>
        </authorList>
    </citation>
    <scope>NUCLEOTIDE SEQUENCE [LARGE SCALE GENOMIC DNA]</scope>
    <source>
        <strain evidence="1 2">MD-8</strain>
    </source>
</reference>
<gene>
    <name evidence="1" type="ORF">PEX2_088020</name>
</gene>